<keyword evidence="5 6" id="KW-0472">Membrane</keyword>
<keyword evidence="8" id="KW-1185">Reference proteome</keyword>
<evidence type="ECO:0000256" key="1">
    <source>
        <dbReference type="ARBA" id="ARBA00004141"/>
    </source>
</evidence>
<organism evidence="7 8">
    <name type="scientific">Cladophialophora chaetospira</name>
    <dbReference type="NCBI Taxonomy" id="386627"/>
    <lineage>
        <taxon>Eukaryota</taxon>
        <taxon>Fungi</taxon>
        <taxon>Dikarya</taxon>
        <taxon>Ascomycota</taxon>
        <taxon>Pezizomycotina</taxon>
        <taxon>Eurotiomycetes</taxon>
        <taxon>Chaetothyriomycetidae</taxon>
        <taxon>Chaetothyriales</taxon>
        <taxon>Herpotrichiellaceae</taxon>
        <taxon>Cladophialophora</taxon>
    </lineage>
</organism>
<comment type="caution">
    <text evidence="7">The sequence shown here is derived from an EMBL/GenBank/DDBJ whole genome shotgun (WGS) entry which is preliminary data.</text>
</comment>
<feature type="transmembrane region" description="Helical" evidence="6">
    <location>
        <begin position="113"/>
        <end position="134"/>
    </location>
</feature>
<name>A0AA38XET6_9EURO</name>
<evidence type="ECO:0000313" key="8">
    <source>
        <dbReference type="Proteomes" id="UP001172673"/>
    </source>
</evidence>
<gene>
    <name evidence="7" type="ORF">H2200_003731</name>
</gene>
<evidence type="ECO:0000256" key="3">
    <source>
        <dbReference type="ARBA" id="ARBA00022692"/>
    </source>
</evidence>
<feature type="transmembrane region" description="Helical" evidence="6">
    <location>
        <begin position="57"/>
        <end position="75"/>
    </location>
</feature>
<evidence type="ECO:0000256" key="2">
    <source>
        <dbReference type="ARBA" id="ARBA00022448"/>
    </source>
</evidence>
<evidence type="ECO:0008006" key="9">
    <source>
        <dbReference type="Google" id="ProtNLM"/>
    </source>
</evidence>
<dbReference type="Proteomes" id="UP001172673">
    <property type="component" value="Unassembled WGS sequence"/>
</dbReference>
<keyword evidence="4 6" id="KW-1133">Transmembrane helix</keyword>
<feature type="transmembrane region" description="Helical" evidence="6">
    <location>
        <begin position="81"/>
        <end position="101"/>
    </location>
</feature>
<dbReference type="SUPFAM" id="SSF103473">
    <property type="entry name" value="MFS general substrate transporter"/>
    <property type="match status" value="1"/>
</dbReference>
<comment type="subcellular location">
    <subcellularLocation>
        <location evidence="1">Membrane</location>
        <topology evidence="1">Multi-pass membrane protein</topology>
    </subcellularLocation>
</comment>
<dbReference type="PANTHER" id="PTHR43791:SF47">
    <property type="entry name" value="MAJOR FACILITATOR SUPERFAMILY (MFS) PROFILE DOMAIN-CONTAINING PROTEIN-RELATED"/>
    <property type="match status" value="1"/>
</dbReference>
<evidence type="ECO:0000256" key="5">
    <source>
        <dbReference type="ARBA" id="ARBA00023136"/>
    </source>
</evidence>
<dbReference type="PANTHER" id="PTHR43791">
    <property type="entry name" value="PERMEASE-RELATED"/>
    <property type="match status" value="1"/>
</dbReference>
<keyword evidence="2" id="KW-0813">Transport</keyword>
<dbReference type="GO" id="GO:0022857">
    <property type="term" value="F:transmembrane transporter activity"/>
    <property type="evidence" value="ECO:0007669"/>
    <property type="project" value="TreeGrafter"/>
</dbReference>
<evidence type="ECO:0000256" key="4">
    <source>
        <dbReference type="ARBA" id="ARBA00022989"/>
    </source>
</evidence>
<dbReference type="GO" id="GO:0016020">
    <property type="term" value="C:membrane"/>
    <property type="evidence" value="ECO:0007669"/>
    <property type="project" value="UniProtKB-SubCell"/>
</dbReference>
<keyword evidence="3 6" id="KW-0812">Transmembrane</keyword>
<feature type="transmembrane region" description="Helical" evidence="6">
    <location>
        <begin position="146"/>
        <end position="167"/>
    </location>
</feature>
<proteinExistence type="predicted"/>
<evidence type="ECO:0000256" key="6">
    <source>
        <dbReference type="SAM" id="Phobius"/>
    </source>
</evidence>
<dbReference type="AlphaFoldDB" id="A0AA38XET6"/>
<reference evidence="7" key="1">
    <citation type="submission" date="2022-10" db="EMBL/GenBank/DDBJ databases">
        <title>Culturing micro-colonial fungi from biological soil crusts in the Mojave desert and describing Neophaeococcomyces mojavensis, and introducing the new genera and species Taxawa tesnikishii.</title>
        <authorList>
            <person name="Kurbessoian T."/>
            <person name="Stajich J.E."/>
        </authorList>
    </citation>
    <scope>NUCLEOTIDE SEQUENCE</scope>
    <source>
        <strain evidence="7">TK_41</strain>
    </source>
</reference>
<dbReference type="InterPro" id="IPR036259">
    <property type="entry name" value="MFS_trans_sf"/>
</dbReference>
<sequence length="191" mass="20905">MAIYSYSYFLPLILRGSFGYSVEKSYILNFPPYVLASIWMLVAGYYGDKYKIRGPIVLAQALVIIIGVCMTAFLTNGPARYVGVFFGVGAINSNIPAILSYQHNNITGQLKRALATAMVIGGGGCGGIIASNVFRHQDAPNYRPGLIAVIVSQALTAVLVCKNFVVFRRLNRKADRGEILLEGTEGFRYTY</sequence>
<feature type="transmembrane region" description="Helical" evidence="6">
    <location>
        <begin position="26"/>
        <end position="45"/>
    </location>
</feature>
<accession>A0AA38XET6</accession>
<protein>
    <recommendedName>
        <fullName evidence="9">Major facilitator superfamily (MFS) profile domain-containing protein</fullName>
    </recommendedName>
</protein>
<dbReference type="EMBL" id="JAPDRK010000005">
    <property type="protein sequence ID" value="KAJ9612134.1"/>
    <property type="molecule type" value="Genomic_DNA"/>
</dbReference>
<evidence type="ECO:0000313" key="7">
    <source>
        <dbReference type="EMBL" id="KAJ9612134.1"/>
    </source>
</evidence>
<dbReference type="Gene3D" id="1.20.1250.20">
    <property type="entry name" value="MFS general substrate transporter like domains"/>
    <property type="match status" value="1"/>
</dbReference>